<organism evidence="9 10">
    <name type="scientific">Sphagnum troendelagicum</name>
    <dbReference type="NCBI Taxonomy" id="128251"/>
    <lineage>
        <taxon>Eukaryota</taxon>
        <taxon>Viridiplantae</taxon>
        <taxon>Streptophyta</taxon>
        <taxon>Embryophyta</taxon>
        <taxon>Bryophyta</taxon>
        <taxon>Sphagnophytina</taxon>
        <taxon>Sphagnopsida</taxon>
        <taxon>Sphagnales</taxon>
        <taxon>Sphagnaceae</taxon>
        <taxon>Sphagnum</taxon>
    </lineage>
</organism>
<name>A0ABP0UYI6_9BRYO</name>
<evidence type="ECO:0000256" key="4">
    <source>
        <dbReference type="ARBA" id="ARBA00022964"/>
    </source>
</evidence>
<keyword evidence="3" id="KW-0479">Metal-binding</keyword>
<reference evidence="9" key="1">
    <citation type="submission" date="2024-02" db="EMBL/GenBank/DDBJ databases">
        <authorList>
            <consortium name="ELIXIR-Norway"/>
            <consortium name="Elixir Norway"/>
        </authorList>
    </citation>
    <scope>NUCLEOTIDE SEQUENCE</scope>
</reference>
<dbReference type="PANTHER" id="PTHR10543">
    <property type="entry name" value="BETA-CAROTENE DIOXYGENASE"/>
    <property type="match status" value="1"/>
</dbReference>
<comment type="similarity">
    <text evidence="2">Belongs to the carotenoid oxygenase family.</text>
</comment>
<dbReference type="Proteomes" id="UP001497512">
    <property type="component" value="Chromosome 8"/>
</dbReference>
<keyword evidence="10" id="KW-1185">Reference proteome</keyword>
<evidence type="ECO:0000256" key="6">
    <source>
        <dbReference type="ARBA" id="ARBA00023004"/>
    </source>
</evidence>
<evidence type="ECO:0000256" key="3">
    <source>
        <dbReference type="ARBA" id="ARBA00022723"/>
    </source>
</evidence>
<gene>
    <name evidence="9" type="ORF">CSSPTR1EN2_LOCUS21641</name>
</gene>
<sequence length="556" mass="62732">MNTESQHLMHKGSRVLIIDPLGVSTTAAAAAWLCDALEKVLVWMFVDTDQQGKNPSSSSQFFLTGHYAPVSETDPTSNLAISGSIPECLNGEFVHVTPNPKFNPVASYHWFDGDGMLHGLRIKDGKATYVARFVKTSRLQQEEYYGAAKFIKASTFLGDLHGVKGIFFSLLFNLRVKLKVIDISNGYGTGNTALVYHNKQLLVLQENDFPYVIRVLENGDLETIGRKHLNPLASRFTAHPKIDPFTGEMFGLYWDFMELPYCTYQIFSKEGILMEPVPITIPEGIMIHDFAITENYAIFLDLSLLINPKHFVEGEHIYKFDASKESRIGLLPRYAKNESQIRWFIIPTCMIFHLCNAWEEADEIVLIGCRMSTIDFTFYIDFHQDKANASRALLYEFRMNMKTGKVTQKQLSTLTTEFPEINDKYTGRKQRYVYGGIMDDMLKIVGVAKYDLSLELELGTRDLKIGGNIKGLFLHGDGRQGSEPIFVPRTPSKELLEDDGYLICFVYDKKVGCSEMVIIDAKTMASKPVGVINLPTRVPSGLHSIFLSEEQLNNQG</sequence>
<evidence type="ECO:0000256" key="7">
    <source>
        <dbReference type="ARBA" id="ARBA00039084"/>
    </source>
</evidence>
<dbReference type="PANTHER" id="PTHR10543:SF89">
    <property type="entry name" value="CAROTENOID 9,10(9',10')-CLEAVAGE DIOXYGENASE 1"/>
    <property type="match status" value="1"/>
</dbReference>
<comment type="catalytic activity">
    <reaction evidence="8">
        <text>all-trans-zeaxanthin + 2 O2 = 4,9-dimethyldodeca-2,4,6,8,10-pentaenedial + 2 (3R)-hydroxy-beta-ionone</text>
        <dbReference type="Rhea" id="RHEA:26393"/>
        <dbReference type="ChEBI" id="CHEBI:15379"/>
        <dbReference type="ChEBI" id="CHEBI:27547"/>
        <dbReference type="ChEBI" id="CHEBI:53171"/>
        <dbReference type="ChEBI" id="CHEBI:53173"/>
        <dbReference type="EC" id="1.14.99.n4"/>
    </reaction>
</comment>
<comment type="cofactor">
    <cofactor evidence="1">
        <name>Fe(2+)</name>
        <dbReference type="ChEBI" id="CHEBI:29033"/>
    </cofactor>
</comment>
<evidence type="ECO:0000313" key="10">
    <source>
        <dbReference type="Proteomes" id="UP001497512"/>
    </source>
</evidence>
<accession>A0ABP0UYI6</accession>
<dbReference type="EMBL" id="OZ019900">
    <property type="protein sequence ID" value="CAK9233728.1"/>
    <property type="molecule type" value="Genomic_DNA"/>
</dbReference>
<evidence type="ECO:0000313" key="9">
    <source>
        <dbReference type="EMBL" id="CAK9233728.1"/>
    </source>
</evidence>
<proteinExistence type="inferred from homology"/>
<evidence type="ECO:0000256" key="1">
    <source>
        <dbReference type="ARBA" id="ARBA00001954"/>
    </source>
</evidence>
<evidence type="ECO:0000256" key="8">
    <source>
        <dbReference type="ARBA" id="ARBA00048709"/>
    </source>
</evidence>
<keyword evidence="4" id="KW-0223">Dioxygenase</keyword>
<keyword evidence="5" id="KW-0560">Oxidoreductase</keyword>
<dbReference type="EC" id="1.14.99.n4" evidence="7"/>
<keyword evidence="6" id="KW-0408">Iron</keyword>
<evidence type="ECO:0000256" key="5">
    <source>
        <dbReference type="ARBA" id="ARBA00023002"/>
    </source>
</evidence>
<dbReference type="InterPro" id="IPR004294">
    <property type="entry name" value="Carotenoid_Oase"/>
</dbReference>
<dbReference type="Pfam" id="PF03055">
    <property type="entry name" value="RPE65"/>
    <property type="match status" value="1"/>
</dbReference>
<protein>
    <recommendedName>
        <fullName evidence="7">carotenoid 9,10-dioxygenase</fullName>
        <ecNumber evidence="7">1.14.99.n4</ecNumber>
    </recommendedName>
</protein>
<evidence type="ECO:0000256" key="2">
    <source>
        <dbReference type="ARBA" id="ARBA00006787"/>
    </source>
</evidence>